<dbReference type="SUPFAM" id="SSF51338">
    <property type="entry name" value="Composite domain of metallo-dependent hydrolases"/>
    <property type="match status" value="1"/>
</dbReference>
<dbReference type="PATRIC" id="fig|38300.4.peg.434"/>
<dbReference type="AlphaFoldDB" id="A0A0M4D5B2"/>
<keyword evidence="1" id="KW-0378">Hydrolase</keyword>
<sequence length="579" mass="62567">MTTPEFDLVIRGGRLVDGTGGSSRTADVAVRDGLVVAVGRVGGAGAQEIDADGAVVSPGFVDIHTHYDGQATWDDRLQPSSWHGVTTVVAGNCGVGFAPVRPDHRDRLIALMEGIEDIPETALHAGISWDWQSFPEYLDALENRPRDIDLGTQVPHAALRVNVMADRALAGALATGEDIVAMSRIAREAVEAGALGFSTSRTINHKSLAGDITPSYDAGGDELVAISREIGRTGSGVLQYVTDFDDVEVDMRLIRQMVQASGRPLSVSLVQNPKNDVYREVLAGIERANEDGLPVRAQVAPRAVGLVMGLQCTLHPFMANVHWRKIAHLPVSEQARAMADPEFKRAVLAASDDHGMEQRAGMWAVRRFELMFELGDPPNYEPGREDSLAARAERVGRSPLELAYDVLLQDEGRGLIYVPALNYSSGNLDAVHEMLTHPYTLPGLSDGGAHVGTICDASFPTTLLQHWVRDRDGERLPLEFVISRQARQTAEAVGLHDRGVLAPGYKADINVIDLVNLRLGPPEVRYDLPTGKPRLLQRTHGYLHTVVSGVETYRNGEATGELPGRLVRGAKHGPAAPVS</sequence>
<dbReference type="InterPro" id="IPR011059">
    <property type="entry name" value="Metal-dep_hydrolase_composite"/>
</dbReference>
<dbReference type="InterPro" id="IPR032466">
    <property type="entry name" value="Metal_Hydrolase"/>
</dbReference>
<dbReference type="OMA" id="QNARICD"/>
<dbReference type="GO" id="GO:0016812">
    <property type="term" value="F:hydrolase activity, acting on carbon-nitrogen (but not peptide) bonds, in cyclic amides"/>
    <property type="evidence" value="ECO:0007669"/>
    <property type="project" value="TreeGrafter"/>
</dbReference>
<evidence type="ECO:0000313" key="1">
    <source>
        <dbReference type="EMBL" id="ALC18721.1"/>
    </source>
</evidence>
<organism evidence="1">
    <name type="scientific">Streptomyces pristinaespiralis</name>
    <dbReference type="NCBI Taxonomy" id="38300"/>
    <lineage>
        <taxon>Bacteria</taxon>
        <taxon>Bacillati</taxon>
        <taxon>Actinomycetota</taxon>
        <taxon>Actinomycetes</taxon>
        <taxon>Kitasatosporales</taxon>
        <taxon>Streptomycetaceae</taxon>
        <taxon>Streptomyces</taxon>
    </lineage>
</organism>
<dbReference type="PANTHER" id="PTHR11647:SF1">
    <property type="entry name" value="COLLAPSIN RESPONSE MEDIATOR PROTEIN"/>
    <property type="match status" value="1"/>
</dbReference>
<name>A0A0M4D5B2_STRPR</name>
<dbReference type="Pfam" id="PF07969">
    <property type="entry name" value="Amidohydro_3"/>
    <property type="match status" value="1"/>
</dbReference>
<dbReference type="CDD" id="cd01297">
    <property type="entry name" value="D-aminoacylase"/>
    <property type="match status" value="1"/>
</dbReference>
<protein>
    <submittedName>
        <fullName evidence="1">Amidohydrolase</fullName>
    </submittedName>
</protein>
<reference evidence="1 2" key="1">
    <citation type="submission" date="2015-08" db="EMBL/GenBank/DDBJ databases">
        <title>Genome sequence of the pristinamycin over-producing bacterium Streptomyces pristinaespiralis HCCB10218.</title>
        <authorList>
            <person name="Tian J."/>
            <person name="Yang J."/>
            <person name="Li L."/>
            <person name="Ruan L."/>
            <person name="Wei W."/>
            <person name="Zheng G."/>
            <person name="Wei Z."/>
            <person name="Yang S."/>
            <person name="Ge M."/>
            <person name="Jiang W."/>
            <person name="Lu Y."/>
        </authorList>
    </citation>
    <scope>NUCLEOTIDE SEQUENCE [LARGE SCALE GENOMIC DNA]</scope>
    <source>
        <strain evidence="1 2">HCCB 10218</strain>
    </source>
</reference>
<evidence type="ECO:0000313" key="2">
    <source>
        <dbReference type="Proteomes" id="UP000060513"/>
    </source>
</evidence>
<dbReference type="GO" id="GO:0005829">
    <property type="term" value="C:cytosol"/>
    <property type="evidence" value="ECO:0007669"/>
    <property type="project" value="TreeGrafter"/>
</dbReference>
<dbReference type="EMBL" id="CP011340">
    <property type="protein sequence ID" value="ALC18721.1"/>
    <property type="molecule type" value="Genomic_DNA"/>
</dbReference>
<dbReference type="STRING" id="38300.SPRI_0415"/>
<dbReference type="Proteomes" id="UP000060513">
    <property type="component" value="Chromosome"/>
</dbReference>
<dbReference type="KEGG" id="spri:SPRI_0415"/>
<proteinExistence type="predicted"/>
<accession>A0A0M4D5B2</accession>
<dbReference type="RefSeq" id="WP_005307584.1">
    <property type="nucleotide sequence ID" value="NZ_CP011340.1"/>
</dbReference>
<dbReference type="OrthoDB" id="9766983at2"/>
<dbReference type="PANTHER" id="PTHR11647">
    <property type="entry name" value="HYDRANTOINASE/DIHYDROPYRIMIDINASE FAMILY MEMBER"/>
    <property type="match status" value="1"/>
</dbReference>
<gene>
    <name evidence="1" type="ORF">SPRI_0415</name>
</gene>
<dbReference type="InterPro" id="IPR013108">
    <property type="entry name" value="Amidohydro_3"/>
</dbReference>
<dbReference type="GeneID" id="97238498"/>
<dbReference type="InterPro" id="IPR050378">
    <property type="entry name" value="Metallo-dep_Hydrolases_sf"/>
</dbReference>
<dbReference type="Gene3D" id="3.20.20.140">
    <property type="entry name" value="Metal-dependent hydrolases"/>
    <property type="match status" value="1"/>
</dbReference>
<dbReference type="SUPFAM" id="SSF51556">
    <property type="entry name" value="Metallo-dependent hydrolases"/>
    <property type="match status" value="1"/>
</dbReference>